<feature type="transmembrane region" description="Helical" evidence="1">
    <location>
        <begin position="6"/>
        <end position="26"/>
    </location>
</feature>
<sequence>MKLVTVIVGVLLFALATMIIYGWGIVKQKNESQDLMNLLFSKGESKVKKYLKNHEYITITDVEKLSENLEAKQIFSPNKIVVKDKKDYAKQLMNYMVKTGQVETEGNRYKKIGKH</sequence>
<evidence type="ECO:0000313" key="3">
    <source>
        <dbReference type="Proteomes" id="UP001431199"/>
    </source>
</evidence>
<protein>
    <submittedName>
        <fullName evidence="2">Uncharacterized protein</fullName>
    </submittedName>
</protein>
<proteinExistence type="predicted"/>
<dbReference type="Proteomes" id="UP001431199">
    <property type="component" value="Unassembled WGS sequence"/>
</dbReference>
<keyword evidence="1" id="KW-0472">Membrane</keyword>
<dbReference type="EMBL" id="JAODBU010000003">
    <property type="protein sequence ID" value="MCT7398167.1"/>
    <property type="molecule type" value="Genomic_DNA"/>
</dbReference>
<name>A0ABT2M172_9FIRM</name>
<keyword evidence="3" id="KW-1185">Reference proteome</keyword>
<keyword evidence="1" id="KW-0812">Transmembrane</keyword>
<gene>
    <name evidence="2" type="ORF">N5B56_03570</name>
</gene>
<evidence type="ECO:0000313" key="2">
    <source>
        <dbReference type="EMBL" id="MCT7398167.1"/>
    </source>
</evidence>
<evidence type="ECO:0000256" key="1">
    <source>
        <dbReference type="SAM" id="Phobius"/>
    </source>
</evidence>
<dbReference type="RefSeq" id="WP_118565373.1">
    <property type="nucleotide sequence ID" value="NZ_JAODBU010000003.1"/>
</dbReference>
<comment type="caution">
    <text evidence="2">The sequence shown here is derived from an EMBL/GenBank/DDBJ whole genome shotgun (WGS) entry which is preliminary data.</text>
</comment>
<reference evidence="2" key="1">
    <citation type="submission" date="2022-09" db="EMBL/GenBank/DDBJ databases">
        <title>Eubacterium sp. LFL-14 isolated from human feces.</title>
        <authorList>
            <person name="Liu F."/>
        </authorList>
    </citation>
    <scope>NUCLEOTIDE SEQUENCE</scope>
    <source>
        <strain evidence="2">LFL-14</strain>
    </source>
</reference>
<keyword evidence="1" id="KW-1133">Transmembrane helix</keyword>
<accession>A0ABT2M172</accession>
<organism evidence="2 3">
    <name type="scientific">Eubacterium album</name>
    <dbReference type="NCBI Taxonomy" id="2978477"/>
    <lineage>
        <taxon>Bacteria</taxon>
        <taxon>Bacillati</taxon>
        <taxon>Bacillota</taxon>
        <taxon>Clostridia</taxon>
        <taxon>Eubacteriales</taxon>
        <taxon>Eubacteriaceae</taxon>
        <taxon>Eubacterium</taxon>
    </lineage>
</organism>